<name>A0ABN1XVH6_9ACTN</name>
<evidence type="ECO:0000313" key="1">
    <source>
        <dbReference type="EMBL" id="GAA1391273.1"/>
    </source>
</evidence>
<reference evidence="1 2" key="1">
    <citation type="journal article" date="2019" name="Int. J. Syst. Evol. Microbiol.">
        <title>The Global Catalogue of Microorganisms (GCM) 10K type strain sequencing project: providing services to taxonomists for standard genome sequencing and annotation.</title>
        <authorList>
            <consortium name="The Broad Institute Genomics Platform"/>
            <consortium name="The Broad Institute Genome Sequencing Center for Infectious Disease"/>
            <person name="Wu L."/>
            <person name="Ma J."/>
        </authorList>
    </citation>
    <scope>NUCLEOTIDE SEQUENCE [LARGE SCALE GENOMIC DNA]</scope>
    <source>
        <strain evidence="1 2">JCM 12393</strain>
    </source>
</reference>
<sequence length="103" mass="10404">MSDDTAVPAGNAATDEGIRQIPLVVAERAPLSPAGAQAREQLLAAIGSEAQAVAERNPGHGAEALETLARAYALVTAGAPGVEPLVTTQRNSHTLTVAPAKLT</sequence>
<accession>A0ABN1XVH6</accession>
<gene>
    <name evidence="1" type="ORF">GCM10009639_20970</name>
</gene>
<evidence type="ECO:0000313" key="2">
    <source>
        <dbReference type="Proteomes" id="UP001499863"/>
    </source>
</evidence>
<dbReference type="EMBL" id="BAAAKJ010000108">
    <property type="protein sequence ID" value="GAA1391273.1"/>
    <property type="molecule type" value="Genomic_DNA"/>
</dbReference>
<organism evidence="1 2">
    <name type="scientific">Kitasatospora putterlickiae</name>
    <dbReference type="NCBI Taxonomy" id="221725"/>
    <lineage>
        <taxon>Bacteria</taxon>
        <taxon>Bacillati</taxon>
        <taxon>Actinomycetota</taxon>
        <taxon>Actinomycetes</taxon>
        <taxon>Kitasatosporales</taxon>
        <taxon>Streptomycetaceae</taxon>
        <taxon>Kitasatospora</taxon>
    </lineage>
</organism>
<comment type="caution">
    <text evidence="1">The sequence shown here is derived from an EMBL/GenBank/DDBJ whole genome shotgun (WGS) entry which is preliminary data.</text>
</comment>
<proteinExistence type="predicted"/>
<dbReference type="RefSeq" id="WP_344331954.1">
    <property type="nucleotide sequence ID" value="NZ_BAAAKJ010000108.1"/>
</dbReference>
<keyword evidence="2" id="KW-1185">Reference proteome</keyword>
<dbReference type="Proteomes" id="UP001499863">
    <property type="component" value="Unassembled WGS sequence"/>
</dbReference>
<protein>
    <submittedName>
        <fullName evidence="1">Uncharacterized protein</fullName>
    </submittedName>
</protein>